<evidence type="ECO:0000313" key="2">
    <source>
        <dbReference type="Proteomes" id="UP001293718"/>
    </source>
</evidence>
<sequence>MHYIDGFVVPVPAHRKEEYRALCEQAAQVFKDYGALRVVECWGVDVPTGQVTDFPRAVQAQPGETVVFSWIVWPSRAVRDEGNARALKDPRMAPAGGEMPFDARRMIYGGFEVLADV</sequence>
<protein>
    <submittedName>
        <fullName evidence="1">DUF1428 domain-containing protein</fullName>
    </submittedName>
</protein>
<dbReference type="Proteomes" id="UP001293718">
    <property type="component" value="Unassembled WGS sequence"/>
</dbReference>
<gene>
    <name evidence="1" type="ORF">SM757_10840</name>
</gene>
<accession>A0ABU5IEI1</accession>
<comment type="caution">
    <text evidence="1">The sequence shown here is derived from an EMBL/GenBank/DDBJ whole genome shotgun (WGS) entry which is preliminary data.</text>
</comment>
<dbReference type="PIRSF" id="PIRSF007028">
    <property type="entry name" value="UCP007028"/>
    <property type="match status" value="1"/>
</dbReference>
<name>A0ABU5IEI1_9BURK</name>
<keyword evidence="2" id="KW-1185">Reference proteome</keyword>
<dbReference type="InterPro" id="IPR009874">
    <property type="entry name" value="DUF1428"/>
</dbReference>
<dbReference type="SUPFAM" id="SSF54909">
    <property type="entry name" value="Dimeric alpha+beta barrel"/>
    <property type="match status" value="1"/>
</dbReference>
<evidence type="ECO:0000313" key="1">
    <source>
        <dbReference type="EMBL" id="MDZ5457065.1"/>
    </source>
</evidence>
<dbReference type="EMBL" id="JAXOJX010000014">
    <property type="protein sequence ID" value="MDZ5457065.1"/>
    <property type="molecule type" value="Genomic_DNA"/>
</dbReference>
<dbReference type="RefSeq" id="WP_066331554.1">
    <property type="nucleotide sequence ID" value="NZ_JAXOJX010000014.1"/>
</dbReference>
<organism evidence="1 2">
    <name type="scientific">Azohydromonas lata</name>
    <dbReference type="NCBI Taxonomy" id="45677"/>
    <lineage>
        <taxon>Bacteria</taxon>
        <taxon>Pseudomonadati</taxon>
        <taxon>Pseudomonadota</taxon>
        <taxon>Betaproteobacteria</taxon>
        <taxon>Burkholderiales</taxon>
        <taxon>Sphaerotilaceae</taxon>
        <taxon>Azohydromonas</taxon>
    </lineage>
</organism>
<dbReference type="Gene3D" id="3.30.70.100">
    <property type="match status" value="1"/>
</dbReference>
<dbReference type="Pfam" id="PF07237">
    <property type="entry name" value="DUF1428"/>
    <property type="match status" value="1"/>
</dbReference>
<dbReference type="InterPro" id="IPR011008">
    <property type="entry name" value="Dimeric_a/b-barrel"/>
</dbReference>
<reference evidence="1 2" key="1">
    <citation type="submission" date="2023-11" db="EMBL/GenBank/DDBJ databases">
        <title>Draft genome of Azohydromonas lata strain H1 (DSM1123), a polyhydroxyalkanoate producer.</title>
        <authorList>
            <person name="Traversa D."/>
            <person name="D'Addabbo P."/>
            <person name="Pazzani C."/>
            <person name="Manzari C."/>
            <person name="Chiara M."/>
            <person name="Scrascia M."/>
        </authorList>
    </citation>
    <scope>NUCLEOTIDE SEQUENCE [LARGE SCALE GENOMIC DNA]</scope>
    <source>
        <strain evidence="1 2">H1</strain>
    </source>
</reference>
<proteinExistence type="predicted"/>